<evidence type="ECO:0000256" key="2">
    <source>
        <dbReference type="SAM" id="Phobius"/>
    </source>
</evidence>
<keyword evidence="4" id="KW-1185">Reference proteome</keyword>
<reference evidence="3 4" key="1">
    <citation type="submission" date="2019-06" db="EMBL/GenBank/DDBJ databases">
        <title>Sequencing the genomes of 1000 actinobacteria strains.</title>
        <authorList>
            <person name="Klenk H.-P."/>
        </authorList>
    </citation>
    <scope>NUCLEOTIDE SEQUENCE [LARGE SCALE GENOMIC DNA]</scope>
    <source>
        <strain evidence="3 4">DSM 4813</strain>
    </source>
</reference>
<evidence type="ECO:0008006" key="5">
    <source>
        <dbReference type="Google" id="ProtNLM"/>
    </source>
</evidence>
<feature type="compositionally biased region" description="Basic and acidic residues" evidence="1">
    <location>
        <begin position="309"/>
        <end position="343"/>
    </location>
</feature>
<feature type="transmembrane region" description="Helical" evidence="2">
    <location>
        <begin position="57"/>
        <end position="83"/>
    </location>
</feature>
<feature type="compositionally biased region" description="Acidic residues" evidence="1">
    <location>
        <begin position="273"/>
        <end position="282"/>
    </location>
</feature>
<dbReference type="AlphaFoldDB" id="A0A542ZPF1"/>
<feature type="region of interest" description="Disordered" evidence="1">
    <location>
        <begin position="1"/>
        <end position="45"/>
    </location>
</feature>
<keyword evidence="2" id="KW-0472">Membrane</keyword>
<evidence type="ECO:0000256" key="1">
    <source>
        <dbReference type="SAM" id="MobiDB-lite"/>
    </source>
</evidence>
<organism evidence="3 4">
    <name type="scientific">Rarobacter faecitabidus</name>
    <dbReference type="NCBI Taxonomy" id="13243"/>
    <lineage>
        <taxon>Bacteria</taxon>
        <taxon>Bacillati</taxon>
        <taxon>Actinomycetota</taxon>
        <taxon>Actinomycetes</taxon>
        <taxon>Micrococcales</taxon>
        <taxon>Rarobacteraceae</taxon>
        <taxon>Rarobacter</taxon>
    </lineage>
</organism>
<feature type="region of interest" description="Disordered" evidence="1">
    <location>
        <begin position="220"/>
        <end position="357"/>
    </location>
</feature>
<evidence type="ECO:0000313" key="4">
    <source>
        <dbReference type="Proteomes" id="UP000315389"/>
    </source>
</evidence>
<dbReference type="EMBL" id="VFOS01000002">
    <property type="protein sequence ID" value="TQL62090.1"/>
    <property type="molecule type" value="Genomic_DNA"/>
</dbReference>
<feature type="compositionally biased region" description="Basic and acidic residues" evidence="1">
    <location>
        <begin position="231"/>
        <end position="253"/>
    </location>
</feature>
<evidence type="ECO:0000313" key="3">
    <source>
        <dbReference type="EMBL" id="TQL62090.1"/>
    </source>
</evidence>
<feature type="compositionally biased region" description="Low complexity" evidence="1">
    <location>
        <begin position="283"/>
        <end position="297"/>
    </location>
</feature>
<comment type="caution">
    <text evidence="3">The sequence shown here is derived from an EMBL/GenBank/DDBJ whole genome shotgun (WGS) entry which is preliminary data.</text>
</comment>
<name>A0A542ZPF1_RARFA</name>
<proteinExistence type="predicted"/>
<accession>A0A542ZPF1</accession>
<feature type="compositionally biased region" description="Acidic residues" evidence="1">
    <location>
        <begin position="298"/>
        <end position="308"/>
    </location>
</feature>
<dbReference type="Proteomes" id="UP000315389">
    <property type="component" value="Unassembled WGS sequence"/>
</dbReference>
<feature type="compositionally biased region" description="Basic and acidic residues" evidence="1">
    <location>
        <begin position="29"/>
        <end position="45"/>
    </location>
</feature>
<keyword evidence="2" id="KW-0812">Transmembrane</keyword>
<gene>
    <name evidence="3" type="ORF">FB461_1725</name>
</gene>
<protein>
    <recommendedName>
        <fullName evidence="5">Tetratricopeptide repeat protein</fullName>
    </recommendedName>
</protein>
<sequence length="357" mass="39130">MTEERDEAKNAMPPAQLTGSGSAGDGAFDDARPSADRRLQTPEDVERRRKRVRWMTFFATLPVAVALLAIGAILTAVAGLGYAATRNYDRADHATAITQWGYTAKQNVIQRWKAPFGMGTSWLARENYDQAQVYLGRAYAATPPLADKLKGKPEAAGQPRCVVAHNYALSFEGTADALRDEARLVAESADEADDPAATLDDAINLYERAIEDYTSAMDIRTIDGCPDDPTANDREETKRQEAQDELDALRDPPENDQAPNDDSDPSQPPPDSENPDDADDQGDSNTDQDNPDDNPQSNDDEAGPDAEPDADKQDDSASPEDEKRQQQLEDLAERQRLARERAQLEQGDAGMPPTRGW</sequence>
<keyword evidence="2" id="KW-1133">Transmembrane helix</keyword>